<dbReference type="SFLD" id="SFLDS00003">
    <property type="entry name" value="Haloacid_Dehalogenase"/>
    <property type="match status" value="1"/>
</dbReference>
<gene>
    <name evidence="1" type="ORF">COV74_07305</name>
</gene>
<dbReference type="NCBIfam" id="TIGR01509">
    <property type="entry name" value="HAD-SF-IA-v3"/>
    <property type="match status" value="1"/>
</dbReference>
<organism evidence="1 2">
    <name type="scientific">Candidatus Abzuiibacterium crystallinum</name>
    <dbReference type="NCBI Taxonomy" id="1974748"/>
    <lineage>
        <taxon>Bacteria</taxon>
        <taxon>Pseudomonadati</taxon>
        <taxon>Candidatus Omnitrophota</taxon>
        <taxon>Candidatus Abzuiibacterium</taxon>
    </lineage>
</organism>
<accession>A0A2H0LQP5</accession>
<dbReference type="PANTHER" id="PTHR43611">
    <property type="entry name" value="ALPHA-D-GLUCOSE 1-PHOSPHATE PHOSPHATASE"/>
    <property type="match status" value="1"/>
</dbReference>
<dbReference type="InterPro" id="IPR023214">
    <property type="entry name" value="HAD_sf"/>
</dbReference>
<dbReference type="AlphaFoldDB" id="A0A2H0LQP5"/>
<dbReference type="InterPro" id="IPR036412">
    <property type="entry name" value="HAD-like_sf"/>
</dbReference>
<proteinExistence type="predicted"/>
<comment type="caution">
    <text evidence="1">The sequence shown here is derived from an EMBL/GenBank/DDBJ whole genome shotgun (WGS) entry which is preliminary data.</text>
</comment>
<name>A0A2H0LQP5_9BACT</name>
<evidence type="ECO:0000313" key="2">
    <source>
        <dbReference type="Proteomes" id="UP000230859"/>
    </source>
</evidence>
<reference evidence="1 2" key="1">
    <citation type="submission" date="2017-09" db="EMBL/GenBank/DDBJ databases">
        <title>Depth-based differentiation of microbial function through sediment-hosted aquifers and enrichment of novel symbionts in the deep terrestrial subsurface.</title>
        <authorList>
            <person name="Probst A.J."/>
            <person name="Ladd B."/>
            <person name="Jarett J.K."/>
            <person name="Geller-Mcgrath D.E."/>
            <person name="Sieber C.M."/>
            <person name="Emerson J.B."/>
            <person name="Anantharaman K."/>
            <person name="Thomas B.C."/>
            <person name="Malmstrom R."/>
            <person name="Stieglmeier M."/>
            <person name="Klingl A."/>
            <person name="Woyke T."/>
            <person name="Ryan C.M."/>
            <person name="Banfield J.F."/>
        </authorList>
    </citation>
    <scope>NUCLEOTIDE SEQUENCE [LARGE SCALE GENOMIC DNA]</scope>
    <source>
        <strain evidence="1">CG11_big_fil_rev_8_21_14_0_20_45_26</strain>
    </source>
</reference>
<protein>
    <recommendedName>
        <fullName evidence="3">Haloacid dehalogenase</fullName>
    </recommendedName>
</protein>
<dbReference type="SUPFAM" id="SSF56784">
    <property type="entry name" value="HAD-like"/>
    <property type="match status" value="1"/>
</dbReference>
<evidence type="ECO:0000313" key="1">
    <source>
        <dbReference type="EMBL" id="PIQ85815.1"/>
    </source>
</evidence>
<dbReference type="SFLD" id="SFLDG01129">
    <property type="entry name" value="C1.5:_HAD__Beta-PGM__Phosphata"/>
    <property type="match status" value="1"/>
</dbReference>
<sequence length="205" mass="24123">MRAPTDIKAIFFDLGEVLIKFDAHRACRRLAERLNCNENLIWQEAFVSGLERHYTTGRISSEDFFHQMQQRLKGQISFHEFADIWNDIFWENEGMKELVESLKKEYSLFLISNTNALHFDYLKSGYPVLKHFQRCFPSHEVGHRKPEPEIYRIALRETKAIPAQSVFIDDIPDFVEGARREGMHGIRYVSRDQLVSDLQALGCRW</sequence>
<dbReference type="Pfam" id="PF00702">
    <property type="entry name" value="Hydrolase"/>
    <property type="match status" value="1"/>
</dbReference>
<dbReference type="PANTHER" id="PTHR43611:SF3">
    <property type="entry name" value="FLAVIN MONONUCLEOTIDE HYDROLASE 1, CHLOROPLATIC"/>
    <property type="match status" value="1"/>
</dbReference>
<evidence type="ECO:0008006" key="3">
    <source>
        <dbReference type="Google" id="ProtNLM"/>
    </source>
</evidence>
<dbReference type="EMBL" id="PCVY01000060">
    <property type="protein sequence ID" value="PIQ85815.1"/>
    <property type="molecule type" value="Genomic_DNA"/>
</dbReference>
<dbReference type="InterPro" id="IPR023198">
    <property type="entry name" value="PGP-like_dom2"/>
</dbReference>
<dbReference type="CDD" id="cd02603">
    <property type="entry name" value="HAD_sEH-N_like"/>
    <property type="match status" value="1"/>
</dbReference>
<dbReference type="Gene3D" id="1.10.150.240">
    <property type="entry name" value="Putative phosphatase, domain 2"/>
    <property type="match status" value="1"/>
</dbReference>
<dbReference type="PRINTS" id="PR00413">
    <property type="entry name" value="HADHALOGNASE"/>
</dbReference>
<dbReference type="Proteomes" id="UP000230859">
    <property type="component" value="Unassembled WGS sequence"/>
</dbReference>
<dbReference type="Gene3D" id="3.40.50.1000">
    <property type="entry name" value="HAD superfamily/HAD-like"/>
    <property type="match status" value="1"/>
</dbReference>
<dbReference type="InterPro" id="IPR006439">
    <property type="entry name" value="HAD-SF_hydro_IA"/>
</dbReference>